<name>A0A7I7P8A9_9MYCO</name>
<keyword evidence="1" id="KW-0560">Oxidoreductase</keyword>
<evidence type="ECO:0000313" key="6">
    <source>
        <dbReference type="Proteomes" id="UP000466894"/>
    </source>
</evidence>
<evidence type="ECO:0000259" key="2">
    <source>
        <dbReference type="Pfam" id="PF01243"/>
    </source>
</evidence>
<evidence type="ECO:0000313" key="5">
    <source>
        <dbReference type="Proteomes" id="UP000192374"/>
    </source>
</evidence>
<dbReference type="PANTHER" id="PTHR35176:SF2">
    <property type="entry name" value="F420H(2)-DEPENDENT REDUCTASE RV1155"/>
    <property type="match status" value="1"/>
</dbReference>
<keyword evidence="5" id="KW-1185">Reference proteome</keyword>
<sequence>MTDLSSFAELASRDHGLCVFSTLRSDGSIQASVVNAGVLAHPLTGAQVVGLVAIGGSRKLRNLRADPRVSIVARAGWQWGAVDGTAEIIGPDDSHPAVDGEALRVLLRNVFKAAGGTHDDWDTYDRVMAEERRAAVLIAPSRIYSNPEAR</sequence>
<dbReference type="InterPro" id="IPR012349">
    <property type="entry name" value="Split_barrel_FMN-bd"/>
</dbReference>
<dbReference type="GO" id="GO:0016627">
    <property type="term" value="F:oxidoreductase activity, acting on the CH-CH group of donors"/>
    <property type="evidence" value="ECO:0007669"/>
    <property type="project" value="TreeGrafter"/>
</dbReference>
<dbReference type="InterPro" id="IPR052019">
    <property type="entry name" value="F420H2_bilvrd_red/Heme_oxyg"/>
</dbReference>
<dbReference type="GO" id="GO:0005829">
    <property type="term" value="C:cytosol"/>
    <property type="evidence" value="ECO:0007669"/>
    <property type="project" value="TreeGrafter"/>
</dbReference>
<dbReference type="EMBL" id="AP022583">
    <property type="protein sequence ID" value="BBY04874.1"/>
    <property type="molecule type" value="Genomic_DNA"/>
</dbReference>
<protein>
    <submittedName>
        <fullName evidence="4">Pyridoxamine 5'-phosphate oxidase</fullName>
    </submittedName>
</protein>
<evidence type="ECO:0000256" key="1">
    <source>
        <dbReference type="ARBA" id="ARBA00023002"/>
    </source>
</evidence>
<dbReference type="Gene3D" id="2.30.110.10">
    <property type="entry name" value="Electron Transport, Fmn-binding Protein, Chain A"/>
    <property type="match status" value="1"/>
</dbReference>
<reference evidence="4 5" key="1">
    <citation type="submission" date="2017-02" db="EMBL/GenBank/DDBJ databases">
        <title>The new phylogeny of genus Mycobacterium.</title>
        <authorList>
            <person name="Tortoli E."/>
            <person name="Trovato A."/>
            <person name="Cirillo D.M."/>
        </authorList>
    </citation>
    <scope>NUCLEOTIDE SEQUENCE [LARGE SCALE GENOMIC DNA]</scope>
    <source>
        <strain evidence="4 5">DSM 45145</strain>
    </source>
</reference>
<dbReference type="InterPro" id="IPR011576">
    <property type="entry name" value="Pyridox_Oxase_N"/>
</dbReference>
<dbReference type="SUPFAM" id="SSF50475">
    <property type="entry name" value="FMN-binding split barrel"/>
    <property type="match status" value="1"/>
</dbReference>
<dbReference type="EMBL" id="MVIC01000001">
    <property type="protein sequence ID" value="ORB18725.1"/>
    <property type="molecule type" value="Genomic_DNA"/>
</dbReference>
<dbReference type="Proteomes" id="UP000192374">
    <property type="component" value="Unassembled WGS sequence"/>
</dbReference>
<proteinExistence type="predicted"/>
<reference evidence="3 6" key="2">
    <citation type="journal article" date="2019" name="Emerg. Microbes Infect.">
        <title>Comprehensive subspecies identification of 175 nontuberculous mycobacteria species based on 7547 genomic profiles.</title>
        <authorList>
            <person name="Matsumoto Y."/>
            <person name="Kinjo T."/>
            <person name="Motooka D."/>
            <person name="Nabeya D."/>
            <person name="Jung N."/>
            <person name="Uechi K."/>
            <person name="Horii T."/>
            <person name="Iida T."/>
            <person name="Fujita J."/>
            <person name="Nakamura S."/>
        </authorList>
    </citation>
    <scope>NUCLEOTIDE SEQUENCE [LARGE SCALE GENOMIC DNA]</scope>
    <source>
        <strain evidence="3 6">JCM 16367</strain>
    </source>
</reference>
<dbReference type="Proteomes" id="UP000466894">
    <property type="component" value="Chromosome"/>
</dbReference>
<dbReference type="OrthoDB" id="3293200at2"/>
<evidence type="ECO:0000313" key="3">
    <source>
        <dbReference type="EMBL" id="BBY04874.1"/>
    </source>
</evidence>
<accession>A0A7I7P8A9</accession>
<dbReference type="PANTHER" id="PTHR35176">
    <property type="entry name" value="HEME OXYGENASE HI_0854-RELATED"/>
    <property type="match status" value="1"/>
</dbReference>
<dbReference type="InterPro" id="IPR019920">
    <property type="entry name" value="F420-binding_dom_put"/>
</dbReference>
<organism evidence="3 6">
    <name type="scientific">Mycobacterium noviomagense</name>
    <dbReference type="NCBI Taxonomy" id="459858"/>
    <lineage>
        <taxon>Bacteria</taxon>
        <taxon>Bacillati</taxon>
        <taxon>Actinomycetota</taxon>
        <taxon>Actinomycetes</taxon>
        <taxon>Mycobacteriales</taxon>
        <taxon>Mycobacteriaceae</taxon>
        <taxon>Mycobacterium</taxon>
    </lineage>
</organism>
<dbReference type="RefSeq" id="WP_083084289.1">
    <property type="nucleotide sequence ID" value="NZ_AP022583.1"/>
</dbReference>
<reference evidence="3" key="3">
    <citation type="submission" date="2020-02" db="EMBL/GenBank/DDBJ databases">
        <authorList>
            <person name="Matsumoto Y."/>
            <person name="Motooka D."/>
            <person name="Nakamura S."/>
        </authorList>
    </citation>
    <scope>NUCLEOTIDE SEQUENCE</scope>
    <source>
        <strain evidence="3">JCM 16367</strain>
    </source>
</reference>
<dbReference type="AlphaFoldDB" id="A0A7I7P8A9"/>
<feature type="domain" description="Pyridoxamine 5'-phosphate oxidase N-terminal" evidence="2">
    <location>
        <begin position="13"/>
        <end position="94"/>
    </location>
</feature>
<gene>
    <name evidence="4" type="ORF">BST37_00745</name>
    <name evidence="3" type="ORF">MNVI_01920</name>
</gene>
<evidence type="ECO:0000313" key="4">
    <source>
        <dbReference type="EMBL" id="ORB18725.1"/>
    </source>
</evidence>
<dbReference type="NCBIfam" id="TIGR03618">
    <property type="entry name" value="Rv1155_F420"/>
    <property type="match status" value="1"/>
</dbReference>
<dbReference type="KEGG" id="mnv:MNVI_01920"/>
<dbReference type="Pfam" id="PF01243">
    <property type="entry name" value="PNPOx_N"/>
    <property type="match status" value="1"/>
</dbReference>
<dbReference type="GO" id="GO:0070967">
    <property type="term" value="F:coenzyme F420 binding"/>
    <property type="evidence" value="ECO:0007669"/>
    <property type="project" value="TreeGrafter"/>
</dbReference>